<dbReference type="InterPro" id="IPR015914">
    <property type="entry name" value="PAPs_N"/>
</dbReference>
<comment type="caution">
    <text evidence="4">The sequence shown here is derived from an EMBL/GenBank/DDBJ whole genome shotgun (WGS) entry which is preliminary data.</text>
</comment>
<protein>
    <submittedName>
        <fullName evidence="4">T9SS type A sorting domain-containing protein</fullName>
    </submittedName>
</protein>
<keyword evidence="1 2" id="KW-0732">Signal</keyword>
<evidence type="ECO:0000256" key="1">
    <source>
        <dbReference type="ARBA" id="ARBA00022729"/>
    </source>
</evidence>
<reference evidence="4 5" key="1">
    <citation type="submission" date="2020-02" db="EMBL/GenBank/DDBJ databases">
        <authorList>
            <person name="Chen W.-M."/>
        </authorList>
    </citation>
    <scope>NUCLEOTIDE SEQUENCE [LARGE SCALE GENOMIC DNA]</scope>
    <source>
        <strain evidence="4 5">KDG-16</strain>
    </source>
</reference>
<evidence type="ECO:0000256" key="2">
    <source>
        <dbReference type="SAM" id="SignalP"/>
    </source>
</evidence>
<dbReference type="InterPro" id="IPR036116">
    <property type="entry name" value="FN3_sf"/>
</dbReference>
<proteinExistence type="predicted"/>
<dbReference type="Gene3D" id="2.60.40.10">
    <property type="entry name" value="Immunoglobulins"/>
    <property type="match status" value="1"/>
</dbReference>
<name>A0ABX0I0N0_9FLAO</name>
<gene>
    <name evidence="4" type="ORF">G4D72_01355</name>
</gene>
<evidence type="ECO:0000313" key="4">
    <source>
        <dbReference type="EMBL" id="NHM00753.1"/>
    </source>
</evidence>
<dbReference type="NCBIfam" id="TIGR04183">
    <property type="entry name" value="Por_Secre_tail"/>
    <property type="match status" value="1"/>
</dbReference>
<feature type="domain" description="Fibronectin type-III" evidence="3">
    <location>
        <begin position="439"/>
        <end position="535"/>
    </location>
</feature>
<dbReference type="PROSITE" id="PS50853">
    <property type="entry name" value="FN3"/>
    <property type="match status" value="2"/>
</dbReference>
<dbReference type="SUPFAM" id="SSF49899">
    <property type="entry name" value="Concanavalin A-like lectins/glucanases"/>
    <property type="match status" value="2"/>
</dbReference>
<dbReference type="Gene3D" id="2.60.120.200">
    <property type="match status" value="2"/>
</dbReference>
<feature type="signal peptide" evidence="2">
    <location>
        <begin position="1"/>
        <end position="18"/>
    </location>
</feature>
<dbReference type="Pfam" id="PF13385">
    <property type="entry name" value="Laminin_G_3"/>
    <property type="match status" value="2"/>
</dbReference>
<dbReference type="EMBL" id="JAAJBT010000001">
    <property type="protein sequence ID" value="NHM00753.1"/>
    <property type="molecule type" value="Genomic_DNA"/>
</dbReference>
<evidence type="ECO:0000259" key="3">
    <source>
        <dbReference type="PROSITE" id="PS50853"/>
    </source>
</evidence>
<evidence type="ECO:0000313" key="5">
    <source>
        <dbReference type="Proteomes" id="UP000800984"/>
    </source>
</evidence>
<feature type="chain" id="PRO_5045499919" evidence="2">
    <location>
        <begin position="19"/>
        <end position="825"/>
    </location>
</feature>
<dbReference type="SMART" id="SM00060">
    <property type="entry name" value="FN3"/>
    <property type="match status" value="2"/>
</dbReference>
<dbReference type="Pfam" id="PF18962">
    <property type="entry name" value="Por_Secre_tail"/>
    <property type="match status" value="1"/>
</dbReference>
<dbReference type="InterPro" id="IPR003961">
    <property type="entry name" value="FN3_dom"/>
</dbReference>
<dbReference type="InterPro" id="IPR013783">
    <property type="entry name" value="Ig-like_fold"/>
</dbReference>
<organism evidence="4 5">
    <name type="scientific">Flavobacterium difficile</name>
    <dbReference type="NCBI Taxonomy" id="2709659"/>
    <lineage>
        <taxon>Bacteria</taxon>
        <taxon>Pseudomonadati</taxon>
        <taxon>Bacteroidota</taxon>
        <taxon>Flavobacteriia</taxon>
        <taxon>Flavobacteriales</taxon>
        <taxon>Flavobacteriaceae</taxon>
        <taxon>Flavobacterium</taxon>
    </lineage>
</organism>
<dbReference type="RefSeq" id="WP_166075788.1">
    <property type="nucleotide sequence ID" value="NZ_JAAJBT010000001.1"/>
</dbReference>
<sequence>MKKLLQLFILLVFVKSNSQVPIQEFNFNSSLSNTAGTATFSVTGNSISYGIDRNGVANNAVQINGSSGGSYLTANLTNLPTGNMARSISIWFKSIDNLNNVYNYPFGYGTQSANQAFGLQQNPANITVNPNRVEVYGFGPASNNVGINAPTFQLNTWYHYVITHDGINTTKIYRNNVLLASFSKTWSTSGTLATIGRIIVGSFNDNSNFTGLIDDLKIYNTELTAAQVANLYNPASTAVLPVVSNVSSSLIHEGANISYTVNAGGASTTTTVLYGQTAAANELTATGTTATGTTNTACTATTQYNLSTAAAGTTMYYRIQATNSVGTVFSPINTYTQVARPTYEVNAPTNITTSAVQINYTLKPNGGNSTSVIRYGLSSSNLNNTTTGFSALGFTDNFSNVQLTGLAPNTLYYYAVEGTNAYGVSQSTVSTFTTQGNGPLLSMVNVSNIQTTSATVNFSLNTSNASTTTVINYGTSSSNLNLSASGPTVTSTTATSYNALLAGLTPNTTYYFSVVATNGSGTAASGVSQFTTAALGAIPSPIYNFEFNNNFNSQDGSVTLNTPIGGSHAFVSNGTVSNGALELINARTQTSLPNLPVGSSARSVHIKVKYDNGAFPGENYLFNWGTGATGQAFAGHQTASTVKLLGWGGTNYDYDLVPNSGATTGVWYEYMFVYFGTEMNVYRDGQLLGSKVITALNTTGDSFRMGINPGGIVGINADIDYVRIFNQALTQGQVTQIYNNPNLLSSDNFSLNNLKFTLYPNPASDILNIEINEAIKTVEIYSLQGQKVLVSKDKQLNVSNLSNGIYMVKVEDVNGNIATQKLVKK</sequence>
<feature type="domain" description="Fibronectin type-III" evidence="3">
    <location>
        <begin position="341"/>
        <end position="437"/>
    </location>
</feature>
<dbReference type="CDD" id="cd00063">
    <property type="entry name" value="FN3"/>
    <property type="match status" value="1"/>
</dbReference>
<dbReference type="Pfam" id="PF16656">
    <property type="entry name" value="Pur_ac_phosph_N"/>
    <property type="match status" value="2"/>
</dbReference>
<accession>A0ABX0I0N0</accession>
<dbReference type="Proteomes" id="UP000800984">
    <property type="component" value="Unassembled WGS sequence"/>
</dbReference>
<dbReference type="SUPFAM" id="SSF49265">
    <property type="entry name" value="Fibronectin type III"/>
    <property type="match status" value="1"/>
</dbReference>
<dbReference type="InterPro" id="IPR026444">
    <property type="entry name" value="Secre_tail"/>
</dbReference>
<dbReference type="InterPro" id="IPR013320">
    <property type="entry name" value="ConA-like_dom_sf"/>
</dbReference>
<dbReference type="Gene3D" id="2.60.40.380">
    <property type="entry name" value="Purple acid phosphatase-like, N-terminal"/>
    <property type="match status" value="1"/>
</dbReference>
<keyword evidence="5" id="KW-1185">Reference proteome</keyword>